<reference evidence="3 4" key="1">
    <citation type="submission" date="2017-07" db="EMBL/GenBank/DDBJ databases">
        <title>A draft genome sequence of Komagataeibacter sp. T5K1.</title>
        <authorList>
            <person name="Skraban J."/>
            <person name="Cleenwerck I."/>
            <person name="Vandamme P."/>
            <person name="Trcek J."/>
        </authorList>
    </citation>
    <scope>NUCLEOTIDE SEQUENCE [LARGE SCALE GENOMIC DNA]</scope>
    <source>
        <strain evidence="3 4">T5K1</strain>
    </source>
</reference>
<feature type="chain" id="PRO_5016268306" description="DUF4142 domain-containing protein" evidence="1">
    <location>
        <begin position="20"/>
        <end position="175"/>
    </location>
</feature>
<dbReference type="RefSeq" id="WP_110530369.1">
    <property type="nucleotide sequence ID" value="NZ_NOXG01000008.1"/>
</dbReference>
<dbReference type="InterPro" id="IPR025419">
    <property type="entry name" value="DUF4142"/>
</dbReference>
<evidence type="ECO:0000256" key="1">
    <source>
        <dbReference type="SAM" id="SignalP"/>
    </source>
</evidence>
<dbReference type="PANTHER" id="PTHR38593:SF1">
    <property type="entry name" value="BLR2558 PROTEIN"/>
    <property type="match status" value="1"/>
</dbReference>
<dbReference type="PANTHER" id="PTHR38593">
    <property type="entry name" value="BLR2558 PROTEIN"/>
    <property type="match status" value="1"/>
</dbReference>
<dbReference type="AlphaFoldDB" id="A0A318QDS9"/>
<dbReference type="Proteomes" id="UP000247609">
    <property type="component" value="Unassembled WGS sequence"/>
</dbReference>
<evidence type="ECO:0000313" key="3">
    <source>
        <dbReference type="EMBL" id="PYD75528.1"/>
    </source>
</evidence>
<dbReference type="EMBL" id="NOXG01000008">
    <property type="protein sequence ID" value="PYD75528.1"/>
    <property type="molecule type" value="Genomic_DNA"/>
</dbReference>
<dbReference type="Gene3D" id="1.20.1260.10">
    <property type="match status" value="1"/>
</dbReference>
<accession>A0A318QDS9</accession>
<protein>
    <recommendedName>
        <fullName evidence="2">DUF4142 domain-containing protein</fullName>
    </recommendedName>
</protein>
<keyword evidence="1" id="KW-0732">Signal</keyword>
<dbReference type="InterPro" id="IPR012347">
    <property type="entry name" value="Ferritin-like"/>
</dbReference>
<name>A0A318QDS9_9PROT</name>
<evidence type="ECO:0000313" key="4">
    <source>
        <dbReference type="Proteomes" id="UP000247609"/>
    </source>
</evidence>
<gene>
    <name evidence="3" type="ORF">CFR71_09030</name>
</gene>
<dbReference type="Pfam" id="PF13628">
    <property type="entry name" value="DUF4142"/>
    <property type="match status" value="1"/>
</dbReference>
<feature type="signal peptide" evidence="1">
    <location>
        <begin position="1"/>
        <end position="19"/>
    </location>
</feature>
<feature type="domain" description="DUF4142" evidence="2">
    <location>
        <begin position="37"/>
        <end position="173"/>
    </location>
</feature>
<evidence type="ECO:0000259" key="2">
    <source>
        <dbReference type="Pfam" id="PF13628"/>
    </source>
</evidence>
<proteinExistence type="predicted"/>
<sequence>MKKALFFFAALLCSSSALAQSVPEKTGMNSLLGMAPNTADFIKEVAISDQFEIQSSQLAQTEHVPALESFAARMISDHQETSGQLKEMVHGGNLQADLPTTLDSSHMAMLDKLRKLHGNSFEEHYREDQISAHQTAISLFQRYADNGENTELKNWAAKTLPTLKSHLEMARNLPH</sequence>
<comment type="caution">
    <text evidence="3">The sequence shown here is derived from an EMBL/GenBank/DDBJ whole genome shotgun (WGS) entry which is preliminary data.</text>
</comment>
<organism evidence="3 4">
    <name type="scientific">Novacetimonas pomaceti</name>
    <dbReference type="NCBI Taxonomy" id="2021998"/>
    <lineage>
        <taxon>Bacteria</taxon>
        <taxon>Pseudomonadati</taxon>
        <taxon>Pseudomonadota</taxon>
        <taxon>Alphaproteobacteria</taxon>
        <taxon>Acetobacterales</taxon>
        <taxon>Acetobacteraceae</taxon>
        <taxon>Novacetimonas</taxon>
    </lineage>
</organism>